<dbReference type="EMBL" id="KZ857511">
    <property type="protein sequence ID" value="RDX41458.1"/>
    <property type="molecule type" value="Genomic_DNA"/>
</dbReference>
<keyword evidence="3" id="KW-1185">Reference proteome</keyword>
<dbReference type="Gene3D" id="3.30.710.10">
    <property type="entry name" value="Potassium Channel Kv1.1, Chain A"/>
    <property type="match status" value="1"/>
</dbReference>
<dbReference type="OrthoDB" id="3036049at2759"/>
<organism evidence="2 3">
    <name type="scientific">Lentinus brumalis</name>
    <dbReference type="NCBI Taxonomy" id="2498619"/>
    <lineage>
        <taxon>Eukaryota</taxon>
        <taxon>Fungi</taxon>
        <taxon>Dikarya</taxon>
        <taxon>Basidiomycota</taxon>
        <taxon>Agaricomycotina</taxon>
        <taxon>Agaricomycetes</taxon>
        <taxon>Polyporales</taxon>
        <taxon>Polyporaceae</taxon>
        <taxon>Lentinus</taxon>
    </lineage>
</organism>
<dbReference type="AlphaFoldDB" id="A0A371CMF1"/>
<dbReference type="PROSITE" id="PS50097">
    <property type="entry name" value="BTB"/>
    <property type="match status" value="1"/>
</dbReference>
<dbReference type="InterPro" id="IPR000210">
    <property type="entry name" value="BTB/POZ_dom"/>
</dbReference>
<dbReference type="Proteomes" id="UP000256964">
    <property type="component" value="Unassembled WGS sequence"/>
</dbReference>
<accession>A0A371CMF1</accession>
<evidence type="ECO:0000313" key="2">
    <source>
        <dbReference type="EMBL" id="RDX41458.1"/>
    </source>
</evidence>
<proteinExistence type="predicted"/>
<dbReference type="Pfam" id="PF00651">
    <property type="entry name" value="BTB"/>
    <property type="match status" value="1"/>
</dbReference>
<feature type="domain" description="BTB" evidence="1">
    <location>
        <begin position="20"/>
        <end position="91"/>
    </location>
</feature>
<reference evidence="2 3" key="1">
    <citation type="journal article" date="2018" name="Biotechnol. Biofuels">
        <title>Integrative visual omics of the white-rot fungus Polyporus brumalis exposes the biotechnological potential of its oxidative enzymes for delignifying raw plant biomass.</title>
        <authorList>
            <person name="Miyauchi S."/>
            <person name="Rancon A."/>
            <person name="Drula E."/>
            <person name="Hage H."/>
            <person name="Chaduli D."/>
            <person name="Favel A."/>
            <person name="Grisel S."/>
            <person name="Henrissat B."/>
            <person name="Herpoel-Gimbert I."/>
            <person name="Ruiz-Duenas F.J."/>
            <person name="Chevret D."/>
            <person name="Hainaut M."/>
            <person name="Lin J."/>
            <person name="Wang M."/>
            <person name="Pangilinan J."/>
            <person name="Lipzen A."/>
            <person name="Lesage-Meessen L."/>
            <person name="Navarro D."/>
            <person name="Riley R."/>
            <person name="Grigoriev I.V."/>
            <person name="Zhou S."/>
            <person name="Raouche S."/>
            <person name="Rosso M.N."/>
        </authorList>
    </citation>
    <scope>NUCLEOTIDE SEQUENCE [LARGE SCALE GENOMIC DNA]</scope>
    <source>
        <strain evidence="2 3">BRFM 1820</strain>
    </source>
</reference>
<dbReference type="CDD" id="cd18186">
    <property type="entry name" value="BTB_POZ_ZBTB_KLHL-like"/>
    <property type="match status" value="1"/>
</dbReference>
<sequence>MDVGLPDQLRWDDEFRFDDGSIVLVAGNIAFKVYKGLLAAQSMVFSDMLSTGSAHATQVVDGCPVVHLSDSPEDLRHLLRALISKEQILVYAQDFAHAYTFDQLAALVRLSHKYGIESVEKQAISCLKTYYADTFDAWEGPKGFRAMPEVGQGIGAIRLARLTNNPSMLPVAFYECAILGGKIVQGWTREDGTVERLGWEDLERCINGYGALCRMIEFRIECLFKVEPGHTCSTRIRCKTGMRDLYADQIEFEWTTTRLLHSVADSVEKWASDYSLCEHCAELIKERDRGERRDLWTKLPSIFGLSVEGWDTG</sequence>
<evidence type="ECO:0000313" key="3">
    <source>
        <dbReference type="Proteomes" id="UP000256964"/>
    </source>
</evidence>
<protein>
    <recommendedName>
        <fullName evidence="1">BTB domain-containing protein</fullName>
    </recommendedName>
</protein>
<dbReference type="SUPFAM" id="SSF54695">
    <property type="entry name" value="POZ domain"/>
    <property type="match status" value="1"/>
</dbReference>
<gene>
    <name evidence="2" type="ORF">OH76DRAFT_1449652</name>
</gene>
<name>A0A371CMF1_9APHY</name>
<dbReference type="InterPro" id="IPR011333">
    <property type="entry name" value="SKP1/BTB/POZ_sf"/>
</dbReference>
<evidence type="ECO:0000259" key="1">
    <source>
        <dbReference type="PROSITE" id="PS50097"/>
    </source>
</evidence>